<evidence type="ECO:0000256" key="1">
    <source>
        <dbReference type="SAM" id="MobiDB-lite"/>
    </source>
</evidence>
<gene>
    <name evidence="2" type="ORF">TIFTF001_052853</name>
</gene>
<sequence length="86" mass="8578">MGWGPAGGVVAGDGGKVAGNREYKGGKLYMRYYLILSFSPPVFSVAGNLPTAGDPAPAVPHPTSTPGTPSSPPPQAPAPPATPPPQ</sequence>
<feature type="non-terminal residue" evidence="2">
    <location>
        <position position="1"/>
    </location>
</feature>
<organism evidence="2 3">
    <name type="scientific">Ficus carica</name>
    <name type="common">Common fig</name>
    <dbReference type="NCBI Taxonomy" id="3494"/>
    <lineage>
        <taxon>Eukaryota</taxon>
        <taxon>Viridiplantae</taxon>
        <taxon>Streptophyta</taxon>
        <taxon>Embryophyta</taxon>
        <taxon>Tracheophyta</taxon>
        <taxon>Spermatophyta</taxon>
        <taxon>Magnoliopsida</taxon>
        <taxon>eudicotyledons</taxon>
        <taxon>Gunneridae</taxon>
        <taxon>Pentapetalae</taxon>
        <taxon>rosids</taxon>
        <taxon>fabids</taxon>
        <taxon>Rosales</taxon>
        <taxon>Moraceae</taxon>
        <taxon>Ficeae</taxon>
        <taxon>Ficus</taxon>
    </lineage>
</organism>
<keyword evidence="3" id="KW-1185">Reference proteome</keyword>
<dbReference type="AlphaFoldDB" id="A0AA88EFX0"/>
<accession>A0AA88EFX0</accession>
<feature type="compositionally biased region" description="Pro residues" evidence="1">
    <location>
        <begin position="69"/>
        <end position="86"/>
    </location>
</feature>
<dbReference type="EMBL" id="BTGU01011646">
    <property type="protein sequence ID" value="GMN72415.1"/>
    <property type="molecule type" value="Genomic_DNA"/>
</dbReference>
<protein>
    <submittedName>
        <fullName evidence="2">Uncharacterized protein</fullName>
    </submittedName>
</protein>
<reference evidence="2" key="1">
    <citation type="submission" date="2023-07" db="EMBL/GenBank/DDBJ databases">
        <title>draft genome sequence of fig (Ficus carica).</title>
        <authorList>
            <person name="Takahashi T."/>
            <person name="Nishimura K."/>
        </authorList>
    </citation>
    <scope>NUCLEOTIDE SEQUENCE</scope>
</reference>
<dbReference type="Proteomes" id="UP001187192">
    <property type="component" value="Unassembled WGS sequence"/>
</dbReference>
<proteinExistence type="predicted"/>
<evidence type="ECO:0000313" key="2">
    <source>
        <dbReference type="EMBL" id="GMN72415.1"/>
    </source>
</evidence>
<name>A0AA88EFX0_FICCA</name>
<comment type="caution">
    <text evidence="2">The sequence shown here is derived from an EMBL/GenBank/DDBJ whole genome shotgun (WGS) entry which is preliminary data.</text>
</comment>
<evidence type="ECO:0000313" key="3">
    <source>
        <dbReference type="Proteomes" id="UP001187192"/>
    </source>
</evidence>
<feature type="region of interest" description="Disordered" evidence="1">
    <location>
        <begin position="46"/>
        <end position="86"/>
    </location>
</feature>
<feature type="compositionally biased region" description="Gly residues" evidence="1">
    <location>
        <begin position="1"/>
        <end position="17"/>
    </location>
</feature>
<feature type="region of interest" description="Disordered" evidence="1">
    <location>
        <begin position="1"/>
        <end position="21"/>
    </location>
</feature>